<protein>
    <submittedName>
        <fullName evidence="5">MBL fold metallo-hydrolase</fullName>
    </submittedName>
</protein>
<evidence type="ECO:0000259" key="4">
    <source>
        <dbReference type="SMART" id="SM00849"/>
    </source>
</evidence>
<evidence type="ECO:0000313" key="5">
    <source>
        <dbReference type="EMBL" id="MBB6674270.1"/>
    </source>
</evidence>
<dbReference type="Pfam" id="PF00753">
    <property type="entry name" value="Lactamase_B"/>
    <property type="match status" value="1"/>
</dbReference>
<evidence type="ECO:0000256" key="1">
    <source>
        <dbReference type="ARBA" id="ARBA00034221"/>
    </source>
</evidence>
<proteinExistence type="predicted"/>
<dbReference type="GO" id="GO:0016787">
    <property type="term" value="F:hydrolase activity"/>
    <property type="evidence" value="ECO:0007669"/>
    <property type="project" value="UniProtKB-KW"/>
</dbReference>
<dbReference type="PANTHER" id="PTHR42951">
    <property type="entry name" value="METALLO-BETA-LACTAMASE DOMAIN-CONTAINING"/>
    <property type="match status" value="1"/>
</dbReference>
<dbReference type="Proteomes" id="UP000547209">
    <property type="component" value="Unassembled WGS sequence"/>
</dbReference>
<dbReference type="Gene3D" id="3.60.15.10">
    <property type="entry name" value="Ribonuclease Z/Hydroxyacylglutathione hydrolase-like"/>
    <property type="match status" value="1"/>
</dbReference>
<dbReference type="InterPro" id="IPR036866">
    <property type="entry name" value="RibonucZ/Hydroxyglut_hydro"/>
</dbReference>
<comment type="caution">
    <text evidence="5">The sequence shown here is derived from an EMBL/GenBank/DDBJ whole genome shotgun (WGS) entry which is preliminary data.</text>
</comment>
<sequence>MTSYHVLEITYDYNGQKQAICPTLLQDASETILIDCGYPDFLPLLGEAAKRYKVPLESITKLIVTHHDMDHIGSLAALKRAYPHIEIIAHELDTPYIDGTKKALRLQQAESTFDALPDEAKPQAEQFIRLVASIEPVPVDRTVCHGERLPWCGGIDIVHTPGHLPGHMSLYLPASKTLIAGDAVVIEQGRLNIANASFAWDLGEAVRSVQRLLEYDIDQIICYHGGLFRGDVRQALRHLIHAYTS</sequence>
<feature type="domain" description="Metallo-beta-lactamase" evidence="4">
    <location>
        <begin position="19"/>
        <end position="224"/>
    </location>
</feature>
<comment type="catalytic activity">
    <reaction evidence="1">
        <text>3',5'-cyclic CMP + H2O = CMP + H(+)</text>
        <dbReference type="Rhea" id="RHEA:72675"/>
        <dbReference type="ChEBI" id="CHEBI:15377"/>
        <dbReference type="ChEBI" id="CHEBI:15378"/>
        <dbReference type="ChEBI" id="CHEBI:58003"/>
        <dbReference type="ChEBI" id="CHEBI:60377"/>
    </reaction>
    <physiologicalReaction direction="left-to-right" evidence="1">
        <dbReference type="Rhea" id="RHEA:72676"/>
    </physiologicalReaction>
</comment>
<evidence type="ECO:0000313" key="6">
    <source>
        <dbReference type="Proteomes" id="UP000547209"/>
    </source>
</evidence>
<comment type="catalytic activity">
    <reaction evidence="3">
        <text>3',5'-cyclic UMP + H2O = UMP + H(+)</text>
        <dbReference type="Rhea" id="RHEA:70575"/>
        <dbReference type="ChEBI" id="CHEBI:15377"/>
        <dbReference type="ChEBI" id="CHEBI:15378"/>
        <dbReference type="ChEBI" id="CHEBI:57865"/>
        <dbReference type="ChEBI" id="CHEBI:184387"/>
    </reaction>
    <physiologicalReaction direction="left-to-right" evidence="3">
        <dbReference type="Rhea" id="RHEA:70576"/>
    </physiologicalReaction>
</comment>
<accession>A0A7X0RVB9</accession>
<evidence type="ECO:0000256" key="3">
    <source>
        <dbReference type="ARBA" id="ARBA00048505"/>
    </source>
</evidence>
<dbReference type="PANTHER" id="PTHR42951:SF15">
    <property type="entry name" value="METALLO-BETA-LACTAMASE SUPERFAMILY PROTEIN"/>
    <property type="match status" value="1"/>
</dbReference>
<keyword evidence="6" id="KW-1185">Reference proteome</keyword>
<dbReference type="AlphaFoldDB" id="A0A7X0RVB9"/>
<dbReference type="InterPro" id="IPR050855">
    <property type="entry name" value="NDM-1-like"/>
</dbReference>
<keyword evidence="5" id="KW-0378">Hydrolase</keyword>
<dbReference type="SUPFAM" id="SSF56281">
    <property type="entry name" value="Metallo-hydrolase/oxidoreductase"/>
    <property type="match status" value="1"/>
</dbReference>
<dbReference type="InterPro" id="IPR001279">
    <property type="entry name" value="Metallo-B-lactamas"/>
</dbReference>
<dbReference type="EMBL" id="JACJVP010000045">
    <property type="protein sequence ID" value="MBB6674270.1"/>
    <property type="molecule type" value="Genomic_DNA"/>
</dbReference>
<dbReference type="RefSeq" id="WP_185672133.1">
    <property type="nucleotide sequence ID" value="NZ_JACJVP010000045.1"/>
</dbReference>
<reference evidence="5 6" key="1">
    <citation type="submission" date="2020-08" db="EMBL/GenBank/DDBJ databases">
        <title>Cohnella phylogeny.</title>
        <authorList>
            <person name="Dunlap C."/>
        </authorList>
    </citation>
    <scope>NUCLEOTIDE SEQUENCE [LARGE SCALE GENOMIC DNA]</scope>
    <source>
        <strain evidence="5 6">DSM 28246</strain>
    </source>
</reference>
<dbReference type="SMART" id="SM00849">
    <property type="entry name" value="Lactamase_B"/>
    <property type="match status" value="1"/>
</dbReference>
<comment type="function">
    <text evidence="2">Counteracts the endogenous Pycsar antiviral defense system. Phosphodiesterase that enables metal-dependent hydrolysis of host cyclic nucleotide Pycsar defense signals such as cCMP and cUMP.</text>
</comment>
<gene>
    <name evidence="5" type="ORF">H7C19_26655</name>
</gene>
<name>A0A7X0RVB9_9BACL</name>
<organism evidence="5 6">
    <name type="scientific">Cohnella nanjingensis</name>
    <dbReference type="NCBI Taxonomy" id="1387779"/>
    <lineage>
        <taxon>Bacteria</taxon>
        <taxon>Bacillati</taxon>
        <taxon>Bacillota</taxon>
        <taxon>Bacilli</taxon>
        <taxon>Bacillales</taxon>
        <taxon>Paenibacillaceae</taxon>
        <taxon>Cohnella</taxon>
    </lineage>
</organism>
<evidence type="ECO:0000256" key="2">
    <source>
        <dbReference type="ARBA" id="ARBA00034301"/>
    </source>
</evidence>
<dbReference type="CDD" id="cd07721">
    <property type="entry name" value="yflN-like_MBL-fold"/>
    <property type="match status" value="1"/>
</dbReference>